<dbReference type="PANTHER" id="PTHR32094">
    <property type="entry name" value="FANCONI ANEMIA GROUP E PROTEIN"/>
    <property type="match status" value="1"/>
</dbReference>
<dbReference type="Pfam" id="PF11510">
    <property type="entry name" value="FA_FANCE"/>
    <property type="match status" value="1"/>
</dbReference>
<accession>A0AA89BJE5</accession>
<evidence type="ECO:0000313" key="4">
    <source>
        <dbReference type="Proteomes" id="UP001186944"/>
    </source>
</evidence>
<reference evidence="3" key="1">
    <citation type="submission" date="2019-08" db="EMBL/GenBank/DDBJ databases">
        <title>The improved chromosome-level genome for the pearl oyster Pinctada fucata martensii using PacBio sequencing and Hi-C.</title>
        <authorList>
            <person name="Zheng Z."/>
        </authorList>
    </citation>
    <scope>NUCLEOTIDE SEQUENCE</scope>
    <source>
        <strain evidence="3">ZZ-2019</strain>
        <tissue evidence="3">Adductor muscle</tissue>
    </source>
</reference>
<dbReference type="PANTHER" id="PTHR32094:SF5">
    <property type="entry name" value="FANCONI ANEMIA GROUP E PROTEIN"/>
    <property type="match status" value="1"/>
</dbReference>
<keyword evidence="4" id="KW-1185">Reference proteome</keyword>
<dbReference type="EMBL" id="VSWD01000013">
    <property type="protein sequence ID" value="KAK3084516.1"/>
    <property type="molecule type" value="Genomic_DNA"/>
</dbReference>
<feature type="compositionally biased region" description="Basic and acidic residues" evidence="1">
    <location>
        <begin position="183"/>
        <end position="219"/>
    </location>
</feature>
<feature type="compositionally biased region" description="Basic and acidic residues" evidence="1">
    <location>
        <begin position="228"/>
        <end position="239"/>
    </location>
</feature>
<proteinExistence type="predicted"/>
<protein>
    <recommendedName>
        <fullName evidence="2">Fanconi Anaemia group E protein C-terminal domain-containing protein</fullName>
    </recommendedName>
</protein>
<feature type="region of interest" description="Disordered" evidence="1">
    <location>
        <begin position="253"/>
        <end position="276"/>
    </location>
</feature>
<comment type="caution">
    <text evidence="3">The sequence shown here is derived from an EMBL/GenBank/DDBJ whole genome shotgun (WGS) entry which is preliminary data.</text>
</comment>
<organism evidence="3 4">
    <name type="scientific">Pinctada imbricata</name>
    <name type="common">Atlantic pearl-oyster</name>
    <name type="synonym">Pinctada martensii</name>
    <dbReference type="NCBI Taxonomy" id="66713"/>
    <lineage>
        <taxon>Eukaryota</taxon>
        <taxon>Metazoa</taxon>
        <taxon>Spiralia</taxon>
        <taxon>Lophotrochozoa</taxon>
        <taxon>Mollusca</taxon>
        <taxon>Bivalvia</taxon>
        <taxon>Autobranchia</taxon>
        <taxon>Pteriomorphia</taxon>
        <taxon>Pterioida</taxon>
        <taxon>Pterioidea</taxon>
        <taxon>Pteriidae</taxon>
        <taxon>Pinctada</taxon>
    </lineage>
</organism>
<evidence type="ECO:0000259" key="2">
    <source>
        <dbReference type="Pfam" id="PF11510"/>
    </source>
</evidence>
<dbReference type="InterPro" id="IPR039685">
    <property type="entry name" value="FANCE"/>
</dbReference>
<feature type="compositionally biased region" description="Basic and acidic residues" evidence="1">
    <location>
        <begin position="263"/>
        <end position="276"/>
    </location>
</feature>
<gene>
    <name evidence="3" type="ORF">FSP39_014624</name>
</gene>
<dbReference type="InterPro" id="IPR021025">
    <property type="entry name" value="Fanconi_anaemia_gr_E_prot_C"/>
</dbReference>
<dbReference type="Gene3D" id="1.25.40.480">
    <property type="match status" value="1"/>
</dbReference>
<feature type="domain" description="Fanconi Anaemia group E protein C-terminal" evidence="2">
    <location>
        <begin position="303"/>
        <end position="536"/>
    </location>
</feature>
<name>A0AA89BJE5_PINIB</name>
<dbReference type="GO" id="GO:0043240">
    <property type="term" value="C:Fanconi anaemia nuclear complex"/>
    <property type="evidence" value="ECO:0007669"/>
    <property type="project" value="InterPro"/>
</dbReference>
<dbReference type="Proteomes" id="UP001186944">
    <property type="component" value="Unassembled WGS sequence"/>
</dbReference>
<feature type="region of interest" description="Disordered" evidence="1">
    <location>
        <begin position="183"/>
        <end position="239"/>
    </location>
</feature>
<sequence>MPIMDLSLDQQLDLNSIIPPSWNGLFKSLSAPDRQSSQNASELWYRNEAMSLYGSRPKWAELLQSLSNAEPIIKEGQLKFLPYFCHLNSDMQNRLLLFLLQQRHLIQSNILLSFLESLRNVLPPDSWAEAYYRMLKAHLILEIDGKINTSTNMKDTEPEELVYQFSSKNHELLNSVKHTLSKEGDQRDKIWKPDTTNLERKDNLRHVETQKTDPRREENASLSCDNKNNVKENKVSDSSLEKLNEDVIMILDDDEDDNMNEPPAKKQRVDNKDDNAAEDTEMKAEISQEIKVKIEKLQECWKSGNASQIPKELELLYTTRTEQMEQICQHLSNTTADESCLAIACHHLTTISDVITYDNCVIYLSHNILPQFSSLSQSASRVFTSTVLLLSDKYPKPLIEGVIVPCIKNEKFGSPQLDVTIKVIREVLSDSNKVLLLRCLSNTEILLDDNVVALYQAVIDSKTILNIEKLLVRDILVQYQRSASKLKKSLKFGKLILAFLNKYGSQVTLEDMGILHDVVNSHGTFLKKTLEAHIRNIKSKL</sequence>
<dbReference type="AlphaFoldDB" id="A0AA89BJE5"/>
<evidence type="ECO:0000256" key="1">
    <source>
        <dbReference type="SAM" id="MobiDB-lite"/>
    </source>
</evidence>
<evidence type="ECO:0000313" key="3">
    <source>
        <dbReference type="EMBL" id="KAK3084516.1"/>
    </source>
</evidence>
<dbReference type="GO" id="GO:0036297">
    <property type="term" value="P:interstrand cross-link repair"/>
    <property type="evidence" value="ECO:0007669"/>
    <property type="project" value="InterPro"/>
</dbReference>